<evidence type="ECO:0000256" key="11">
    <source>
        <dbReference type="SAM" id="Coils"/>
    </source>
</evidence>
<keyword evidence="3 10" id="KW-0493">Microtubule</keyword>
<evidence type="ECO:0000256" key="8">
    <source>
        <dbReference type="ARBA" id="ARBA00023212"/>
    </source>
</evidence>
<dbReference type="Gene3D" id="3.40.850.10">
    <property type="entry name" value="Kinesin motor domain"/>
    <property type="match status" value="1"/>
</dbReference>
<feature type="binding site" evidence="9">
    <location>
        <begin position="91"/>
        <end position="98"/>
    </location>
    <ligand>
        <name>ATP</name>
        <dbReference type="ChEBI" id="CHEBI:30616"/>
    </ligand>
</feature>
<dbReference type="EMBL" id="JAHFZB010000021">
    <property type="protein sequence ID" value="KAK6477446.1"/>
    <property type="molecule type" value="Genomic_DNA"/>
</dbReference>
<comment type="caution">
    <text evidence="14">The sequence shown here is derived from an EMBL/GenBank/DDBJ whole genome shotgun (WGS) entry which is preliminary data.</text>
</comment>
<dbReference type="PANTHER" id="PTHR47969:SF21">
    <property type="entry name" value="KINESIN-LIKE PROTEIN"/>
    <property type="match status" value="1"/>
</dbReference>
<feature type="domain" description="Kinesin motor" evidence="13">
    <location>
        <begin position="5"/>
        <end position="335"/>
    </location>
</feature>
<reference evidence="14 15" key="1">
    <citation type="submission" date="2021-05" db="EMBL/GenBank/DDBJ databases">
        <authorList>
            <person name="Zahm M."/>
            <person name="Klopp C."/>
            <person name="Cabau C."/>
            <person name="Kuhl H."/>
            <person name="Suciu R."/>
            <person name="Ciorpac M."/>
            <person name="Holostenco D."/>
            <person name="Gessner J."/>
            <person name="Wuertz S."/>
            <person name="Hohne C."/>
            <person name="Stock M."/>
            <person name="Gislard M."/>
            <person name="Lluch J."/>
            <person name="Milhes M."/>
            <person name="Lampietro C."/>
            <person name="Lopez Roques C."/>
            <person name="Donnadieu C."/>
            <person name="Du K."/>
            <person name="Schartl M."/>
            <person name="Guiguen Y."/>
        </authorList>
    </citation>
    <scope>NUCLEOTIDE SEQUENCE [LARGE SCALE GENOMIC DNA]</scope>
    <source>
        <strain evidence="14">Hh-F2</strain>
        <tissue evidence="14">Blood</tissue>
    </source>
</reference>
<dbReference type="PRINTS" id="PR00380">
    <property type="entry name" value="KINESINHEAVY"/>
</dbReference>
<dbReference type="PROSITE" id="PS50067">
    <property type="entry name" value="KINESIN_MOTOR_2"/>
    <property type="match status" value="1"/>
</dbReference>
<evidence type="ECO:0000256" key="6">
    <source>
        <dbReference type="ARBA" id="ARBA00023054"/>
    </source>
</evidence>
<dbReference type="PANTHER" id="PTHR47969">
    <property type="entry name" value="CHROMOSOME-ASSOCIATED KINESIN KIF4A-RELATED"/>
    <property type="match status" value="1"/>
</dbReference>
<dbReference type="InterPro" id="IPR019821">
    <property type="entry name" value="Kinesin_motor_CS"/>
</dbReference>
<evidence type="ECO:0000256" key="10">
    <source>
        <dbReference type="RuleBase" id="RU000394"/>
    </source>
</evidence>
<comment type="similarity">
    <text evidence="9 10">Belongs to the TRAFAC class myosin-kinesin ATPase superfamily. Kinesin family.</text>
</comment>
<evidence type="ECO:0000256" key="3">
    <source>
        <dbReference type="ARBA" id="ARBA00022701"/>
    </source>
</evidence>
<dbReference type="SUPFAM" id="SSF52540">
    <property type="entry name" value="P-loop containing nucleoside triphosphate hydrolases"/>
    <property type="match status" value="1"/>
</dbReference>
<feature type="region of interest" description="Disordered" evidence="12">
    <location>
        <begin position="551"/>
        <end position="575"/>
    </location>
</feature>
<keyword evidence="6 11" id="KW-0175">Coiled coil</keyword>
<feature type="region of interest" description="Disordered" evidence="12">
    <location>
        <begin position="489"/>
        <end position="537"/>
    </location>
</feature>
<feature type="region of interest" description="Disordered" evidence="12">
    <location>
        <begin position="708"/>
        <end position="730"/>
    </location>
</feature>
<feature type="region of interest" description="Disordered" evidence="12">
    <location>
        <begin position="450"/>
        <end position="477"/>
    </location>
</feature>
<name>A0ABR0YY28_HUSHU</name>
<dbReference type="PROSITE" id="PS00411">
    <property type="entry name" value="KINESIN_MOTOR_1"/>
    <property type="match status" value="1"/>
</dbReference>
<keyword evidence="15" id="KW-1185">Reference proteome</keyword>
<evidence type="ECO:0000313" key="14">
    <source>
        <dbReference type="EMBL" id="KAK6477446.1"/>
    </source>
</evidence>
<keyword evidence="4 9" id="KW-0547">Nucleotide-binding</keyword>
<feature type="coiled-coil region" evidence="11">
    <location>
        <begin position="613"/>
        <end position="640"/>
    </location>
</feature>
<gene>
    <name evidence="14" type="ORF">HHUSO_G22411</name>
</gene>
<keyword evidence="7 9" id="KW-0505">Motor protein</keyword>
<dbReference type="InterPro" id="IPR036961">
    <property type="entry name" value="Kinesin_motor_dom_sf"/>
</dbReference>
<comment type="subcellular location">
    <subcellularLocation>
        <location evidence="1">Cytoplasm</location>
        <location evidence="1">Cytoskeleton</location>
    </subcellularLocation>
</comment>
<evidence type="ECO:0000256" key="9">
    <source>
        <dbReference type="PROSITE-ProRule" id="PRU00283"/>
    </source>
</evidence>
<evidence type="ECO:0000256" key="7">
    <source>
        <dbReference type="ARBA" id="ARBA00023175"/>
    </source>
</evidence>
<dbReference type="InterPro" id="IPR001752">
    <property type="entry name" value="Kinesin_motor_dom"/>
</dbReference>
<feature type="compositionally biased region" description="Polar residues" evidence="12">
    <location>
        <begin position="711"/>
        <end position="727"/>
    </location>
</feature>
<evidence type="ECO:0000256" key="1">
    <source>
        <dbReference type="ARBA" id="ARBA00004245"/>
    </source>
</evidence>
<dbReference type="InterPro" id="IPR027640">
    <property type="entry name" value="Kinesin-like_fam"/>
</dbReference>
<accession>A0ABR0YY28</accession>
<evidence type="ECO:0000256" key="4">
    <source>
        <dbReference type="ARBA" id="ARBA00022741"/>
    </source>
</evidence>
<feature type="region of interest" description="Disordered" evidence="12">
    <location>
        <begin position="780"/>
        <end position="833"/>
    </location>
</feature>
<protein>
    <recommendedName>
        <fullName evidence="10">Kinesin-like protein</fullName>
    </recommendedName>
</protein>
<feature type="compositionally biased region" description="Polar residues" evidence="12">
    <location>
        <begin position="780"/>
        <end position="798"/>
    </location>
</feature>
<evidence type="ECO:0000259" key="13">
    <source>
        <dbReference type="PROSITE" id="PS50067"/>
    </source>
</evidence>
<dbReference type="InterPro" id="IPR027417">
    <property type="entry name" value="P-loop_NTPase"/>
</dbReference>
<keyword evidence="8" id="KW-0206">Cytoskeleton</keyword>
<dbReference type="SMART" id="SM00129">
    <property type="entry name" value="KISc"/>
    <property type="match status" value="1"/>
</dbReference>
<evidence type="ECO:0000256" key="12">
    <source>
        <dbReference type="SAM" id="MobiDB-lite"/>
    </source>
</evidence>
<proteinExistence type="inferred from homology"/>
<organism evidence="14 15">
    <name type="scientific">Huso huso</name>
    <name type="common">Beluga</name>
    <name type="synonym">Acipenser huso</name>
    <dbReference type="NCBI Taxonomy" id="61971"/>
    <lineage>
        <taxon>Eukaryota</taxon>
        <taxon>Metazoa</taxon>
        <taxon>Chordata</taxon>
        <taxon>Craniata</taxon>
        <taxon>Vertebrata</taxon>
        <taxon>Euteleostomi</taxon>
        <taxon>Actinopterygii</taxon>
        <taxon>Chondrostei</taxon>
        <taxon>Acipenseriformes</taxon>
        <taxon>Acipenseridae</taxon>
        <taxon>Huso</taxon>
    </lineage>
</organism>
<evidence type="ECO:0000313" key="15">
    <source>
        <dbReference type="Proteomes" id="UP001369086"/>
    </source>
</evidence>
<evidence type="ECO:0000256" key="5">
    <source>
        <dbReference type="ARBA" id="ARBA00022840"/>
    </source>
</evidence>
<keyword evidence="5 9" id="KW-0067">ATP-binding</keyword>
<keyword evidence="2" id="KW-0963">Cytoplasm</keyword>
<evidence type="ECO:0000256" key="2">
    <source>
        <dbReference type="ARBA" id="ARBA00022490"/>
    </source>
</evidence>
<dbReference type="Pfam" id="PF00225">
    <property type="entry name" value="Kinesin"/>
    <property type="match status" value="1"/>
</dbReference>
<dbReference type="Proteomes" id="UP001369086">
    <property type="component" value="Unassembled WGS sequence"/>
</dbReference>
<sequence>MASESVKVVVRCRPMNERERALNCKAAVTMESARCQCFIQKPGATNEPPKQFTFDGTYYTNQTTEQMYNEIAYLLVEGVTEGYNGTIFAYGQTGSGKSFTMQGITDSPAQRGVIPRAFEHIFESIQCAENTKFLVRASYLEIYNEEIRDLLGNDTKQKLELKEHPERGVYVKELSLHTVHSVVECERIMEQGWKNRSVGYTLMNKDSSRSHSIFTIHLEISTVDQSGEGHLRAGKLNLVDLAGSERQSKTGATGERLREATKINLSLSALGNVISALVDGRSRHIPYRDSKLTRMLQDSLGGNTRTLMVACLSPADNNYEESLSTLRYANRAKSIQNRPRINEDPKDALLREYQEEIKQLRALLTGQIGDTSLSTLLASKLSGAPPAVQPKPPPSPGVDIEAEKAKIRQEYEEKLARVQADYTAEKQCKVKLEEDITALQSTFESKLARLEEERTQRTAAAPVTAEGSSEEDLPRPGTAVPLEVTAAEQSLAKPQSNQPQIAKHIGSVQRESVEEAGAATKKEEEGEGATSPAPLDPKQVLERLQQLEQEVVGGEQARNEKLRERHKQRQSLADQRKKQLVEALAATSEESDSMLLNVYDSIQEEVHAKSKLLEDMHTKLRAAEIEIADLQSEFEFERIDYLATIRRLEREGQLTQQILERVQPLVRRDCNYSNVDRVQREAVWDEDSATWRLPEAVVLKTSLPAAVPTPAQGSLGKQSGRRNSSAENGEFLLEEDRYKQLLNRRDSESIASNYFKSKRASQILNSDPMKSLAVHPVPLSNGTSHLSPGAISPTQSLDVPQPRPYRLESLELLPAATKTKRKKSKTNPNFDGP</sequence>